<reference evidence="3 4" key="1">
    <citation type="journal article" date="2019" name="Int. J. Syst. Evol. Microbiol.">
        <title>The Global Catalogue of Microorganisms (GCM) 10K type strain sequencing project: providing services to taxonomists for standard genome sequencing and annotation.</title>
        <authorList>
            <consortium name="The Broad Institute Genomics Platform"/>
            <consortium name="The Broad Institute Genome Sequencing Center for Infectious Disease"/>
            <person name="Wu L."/>
            <person name="Ma J."/>
        </authorList>
    </citation>
    <scope>NUCLEOTIDE SEQUENCE [LARGE SCALE GENOMIC DNA]</scope>
    <source>
        <strain evidence="3 4">JCM 11136</strain>
    </source>
</reference>
<evidence type="ECO:0000256" key="1">
    <source>
        <dbReference type="SAM" id="SignalP"/>
    </source>
</evidence>
<dbReference type="Pfam" id="PF01979">
    <property type="entry name" value="Amidohydro_1"/>
    <property type="match status" value="1"/>
</dbReference>
<comment type="caution">
    <text evidence="3">The sequence shown here is derived from an EMBL/GenBank/DDBJ whole genome shotgun (WGS) entry which is preliminary data.</text>
</comment>
<feature type="chain" id="PRO_5045114760" evidence="1">
    <location>
        <begin position="32"/>
        <end position="501"/>
    </location>
</feature>
<proteinExistence type="predicted"/>
<dbReference type="InterPro" id="IPR011059">
    <property type="entry name" value="Metal-dep_hydrolase_composite"/>
</dbReference>
<dbReference type="Gene3D" id="2.30.40.10">
    <property type="entry name" value="Urease, subunit C, domain 1"/>
    <property type="match status" value="2"/>
</dbReference>
<keyword evidence="1" id="KW-0732">Signal</keyword>
<evidence type="ECO:0000259" key="2">
    <source>
        <dbReference type="Pfam" id="PF01979"/>
    </source>
</evidence>
<dbReference type="Gene3D" id="3.30.110.90">
    <property type="entry name" value="Amidohydrolase"/>
    <property type="match status" value="1"/>
</dbReference>
<keyword evidence="4" id="KW-1185">Reference proteome</keyword>
<accession>A0ABN1PPJ4</accession>
<dbReference type="EMBL" id="BAAAHQ010000016">
    <property type="protein sequence ID" value="GAA0930856.1"/>
    <property type="molecule type" value="Genomic_DNA"/>
</dbReference>
<dbReference type="Gene3D" id="1.20.58.520">
    <property type="entry name" value="Amidohydrolase"/>
    <property type="match status" value="1"/>
</dbReference>
<dbReference type="Proteomes" id="UP001501578">
    <property type="component" value="Unassembled WGS sequence"/>
</dbReference>
<evidence type="ECO:0000313" key="4">
    <source>
        <dbReference type="Proteomes" id="UP001501578"/>
    </source>
</evidence>
<evidence type="ECO:0000313" key="3">
    <source>
        <dbReference type="EMBL" id="GAA0930856.1"/>
    </source>
</evidence>
<dbReference type="RefSeq" id="WP_343950988.1">
    <property type="nucleotide sequence ID" value="NZ_BAAAHQ010000016.1"/>
</dbReference>
<dbReference type="InterPro" id="IPR006680">
    <property type="entry name" value="Amidohydro-rel"/>
</dbReference>
<dbReference type="InterPro" id="IPR051781">
    <property type="entry name" value="Metallo-dep_Hydrolase"/>
</dbReference>
<organism evidence="3 4">
    <name type="scientific">Nonomuraea longicatena</name>
    <dbReference type="NCBI Taxonomy" id="83682"/>
    <lineage>
        <taxon>Bacteria</taxon>
        <taxon>Bacillati</taxon>
        <taxon>Actinomycetota</taxon>
        <taxon>Actinomycetes</taxon>
        <taxon>Streptosporangiales</taxon>
        <taxon>Streptosporangiaceae</taxon>
        <taxon>Nonomuraea</taxon>
    </lineage>
</organism>
<gene>
    <name evidence="3" type="ORF">GCM10009560_35590</name>
</gene>
<name>A0ABN1PPJ4_9ACTN</name>
<feature type="domain" description="Amidohydrolase-related" evidence="2">
    <location>
        <begin position="116"/>
        <end position="467"/>
    </location>
</feature>
<dbReference type="PANTHER" id="PTHR43135:SF3">
    <property type="entry name" value="ALPHA-D-RIBOSE 1-METHYLPHOSPHONATE 5-TRIPHOSPHATE DIPHOSPHATASE"/>
    <property type="match status" value="1"/>
</dbReference>
<dbReference type="PANTHER" id="PTHR43135">
    <property type="entry name" value="ALPHA-D-RIBOSE 1-METHYLPHOSPHONATE 5-TRIPHOSPHATE DIPHOSPHATASE"/>
    <property type="match status" value="1"/>
</dbReference>
<sequence length="501" mass="54719">MRENTSRRRFIGWLAMTAAASTGWPASSALAATDPGPAITVLRNVTVIDGRGGPPRPDMTIVLAGDRIAWVGNRISVPIPADATTVDLRGKHVIAGLWDMHAHTELDKLDLYLPLFLANGVTGIREMWGTPDRFELRRKLETGEVAGPRMVLAGNIIDVPESFVGAFPIRTVTSPADAGEAVRESRREGADLVKVYSFLTRPLYGAIAAEARRQGLPFAGHLPEHVSLWDAAELGQRSVEHLFGTFFATSGHEAAIRRLIDTTAIPDKGGAYPWFLWVRELERQAVAGYDPRRANRLFAGMARRGTWQSPTLTNLRVGSSPADTFRGDWRLKYLPPGTEEYWQSDLGAPATPEAIAQQREYFQARLRVVGEMSRAGVGVLAGTDSNQAYVFPGFGLHDELALLVEAGLTPMQALRSATVEAARYLGREHDMGTVTAGKVADLVVLDADPLRDIRNTRKIHAVVTKGRFISHTEREAMLTAVEAAARTHPRPPAAAMRARCC</sequence>
<dbReference type="SUPFAM" id="SSF51338">
    <property type="entry name" value="Composite domain of metallo-dependent hydrolases"/>
    <property type="match status" value="1"/>
</dbReference>
<dbReference type="InterPro" id="IPR006311">
    <property type="entry name" value="TAT_signal"/>
</dbReference>
<dbReference type="PROSITE" id="PS51318">
    <property type="entry name" value="TAT"/>
    <property type="match status" value="1"/>
</dbReference>
<dbReference type="InterPro" id="IPR032466">
    <property type="entry name" value="Metal_Hydrolase"/>
</dbReference>
<feature type="signal peptide" evidence="1">
    <location>
        <begin position="1"/>
        <end position="31"/>
    </location>
</feature>
<dbReference type="Gene3D" id="3.20.20.140">
    <property type="entry name" value="Metal-dependent hydrolases"/>
    <property type="match status" value="1"/>
</dbReference>
<protein>
    <submittedName>
        <fullName evidence="3">Amidohydrolase family protein</fullName>
    </submittedName>
</protein>
<dbReference type="SUPFAM" id="SSF51556">
    <property type="entry name" value="Metallo-dependent hydrolases"/>
    <property type="match status" value="1"/>
</dbReference>